<dbReference type="Pfam" id="PF00684">
    <property type="entry name" value="DnaJ_CXXCXGXG"/>
    <property type="match status" value="1"/>
</dbReference>
<dbReference type="GO" id="GO:0051082">
    <property type="term" value="F:unfolded protein binding"/>
    <property type="evidence" value="ECO:0007669"/>
    <property type="project" value="InterPro"/>
</dbReference>
<dbReference type="PROSITE" id="PS50076">
    <property type="entry name" value="DNAJ_2"/>
    <property type="match status" value="1"/>
</dbReference>
<dbReference type="CDD" id="cd06257">
    <property type="entry name" value="DnaJ"/>
    <property type="match status" value="1"/>
</dbReference>
<reference evidence="6 7" key="1">
    <citation type="submission" date="2022-07" db="EMBL/GenBank/DDBJ databases">
        <title>Genome-wide signatures of adaptation to extreme environments.</title>
        <authorList>
            <person name="Cho C.H."/>
            <person name="Yoon H.S."/>
        </authorList>
    </citation>
    <scope>NUCLEOTIDE SEQUENCE [LARGE SCALE GENOMIC DNA]</scope>
    <source>
        <strain evidence="6 7">108.79 E11</strain>
    </source>
</reference>
<dbReference type="InterPro" id="IPR001305">
    <property type="entry name" value="HSP_DnaJ_Cys-rich_dom"/>
</dbReference>
<comment type="caution">
    <text evidence="6">The sequence shown here is derived from an EMBL/GenBank/DDBJ whole genome shotgun (WGS) entry which is preliminary data.</text>
</comment>
<dbReference type="GO" id="GO:0008270">
    <property type="term" value="F:zinc ion binding"/>
    <property type="evidence" value="ECO:0007669"/>
    <property type="project" value="UniProtKB-KW"/>
</dbReference>
<protein>
    <recommendedName>
        <fullName evidence="5">J domain-containing protein</fullName>
    </recommendedName>
</protein>
<evidence type="ECO:0000256" key="1">
    <source>
        <dbReference type="ARBA" id="ARBA00022723"/>
    </source>
</evidence>
<dbReference type="PROSITE" id="PS00636">
    <property type="entry name" value="DNAJ_1"/>
    <property type="match status" value="1"/>
</dbReference>
<accession>A0AAV9I6J4</accession>
<dbReference type="PRINTS" id="PR00625">
    <property type="entry name" value="JDOMAIN"/>
</dbReference>
<dbReference type="SUPFAM" id="SSF49493">
    <property type="entry name" value="HSP40/DnaJ peptide-binding domain"/>
    <property type="match status" value="2"/>
</dbReference>
<dbReference type="Pfam" id="PF00226">
    <property type="entry name" value="DnaJ"/>
    <property type="match status" value="1"/>
</dbReference>
<dbReference type="InterPro" id="IPR018253">
    <property type="entry name" value="DnaJ_domain_CS"/>
</dbReference>
<sequence length="399" mass="45205">MRQSGAAGGRMQRRLCSVYKLIVVLFTIIWCFKCIGVDGHKDYYEILGVSRDAETSVIKRAYRKLSLKYHPDKNPGDEEAHRRFVEVATAYEVLSDPEKRRKYDAYGEEGLKSGFADAEPFDPFEAFSMNWGGFHFDFGGSGRRKGRGNEEPRASDVRVPLFVTLEELYKGSFREVLHQKQVICSKWTDCERVCGSCNGKGHKVTTRRLGPGFIQQVQSICTECGGSGKIVEKPCKSCPNGQYEKAERYLTVEIEKGMSEGDTVVFEHEGDEVAGFKPGHVIFEIYPVKHKTFERQHDDLWGTLNVTLLEALTGLNRNISHLDGRQINVKEENVVFPGQVLKVPGEGMPRKQRKYGFGDLFLTVQVQFPRKLSSAQKAKVKDLFSTFQLEPTTNNHEEL</sequence>
<keyword evidence="1" id="KW-0479">Metal-binding</keyword>
<dbReference type="SUPFAM" id="SSF57938">
    <property type="entry name" value="DnaJ/Hsp40 cysteine-rich domain"/>
    <property type="match status" value="1"/>
</dbReference>
<dbReference type="GO" id="GO:0005524">
    <property type="term" value="F:ATP binding"/>
    <property type="evidence" value="ECO:0007669"/>
    <property type="project" value="InterPro"/>
</dbReference>
<dbReference type="InterPro" id="IPR002939">
    <property type="entry name" value="DnaJ_C"/>
</dbReference>
<dbReference type="GO" id="GO:0009408">
    <property type="term" value="P:response to heat"/>
    <property type="evidence" value="ECO:0007669"/>
    <property type="project" value="InterPro"/>
</dbReference>
<evidence type="ECO:0000313" key="7">
    <source>
        <dbReference type="Proteomes" id="UP001300502"/>
    </source>
</evidence>
<dbReference type="PANTHER" id="PTHR43888">
    <property type="entry name" value="DNAJ-LIKE-2, ISOFORM A-RELATED"/>
    <property type="match status" value="1"/>
</dbReference>
<evidence type="ECO:0000256" key="2">
    <source>
        <dbReference type="ARBA" id="ARBA00022737"/>
    </source>
</evidence>
<dbReference type="Pfam" id="PF01556">
    <property type="entry name" value="DnaJ_C"/>
    <property type="match status" value="1"/>
</dbReference>
<evidence type="ECO:0000256" key="3">
    <source>
        <dbReference type="ARBA" id="ARBA00022771"/>
    </source>
</evidence>
<dbReference type="InterPro" id="IPR044713">
    <property type="entry name" value="DNJA1/2-like"/>
</dbReference>
<evidence type="ECO:0000259" key="5">
    <source>
        <dbReference type="PROSITE" id="PS50076"/>
    </source>
</evidence>
<keyword evidence="4" id="KW-0862">Zinc</keyword>
<dbReference type="HAMAP" id="MF_01152">
    <property type="entry name" value="DnaJ"/>
    <property type="match status" value="1"/>
</dbReference>
<feature type="domain" description="J" evidence="5">
    <location>
        <begin position="42"/>
        <end position="107"/>
    </location>
</feature>
<keyword evidence="7" id="KW-1185">Reference proteome</keyword>
<dbReference type="AlphaFoldDB" id="A0AAV9I6J4"/>
<keyword evidence="3" id="KW-0863">Zinc-finger</keyword>
<gene>
    <name evidence="6" type="ORF">GAYE_PCTG10G0513</name>
</gene>
<evidence type="ECO:0000256" key="4">
    <source>
        <dbReference type="ARBA" id="ARBA00022833"/>
    </source>
</evidence>
<dbReference type="SMART" id="SM00271">
    <property type="entry name" value="DnaJ"/>
    <property type="match status" value="1"/>
</dbReference>
<dbReference type="InterPro" id="IPR012724">
    <property type="entry name" value="DnaJ"/>
</dbReference>
<keyword evidence="2" id="KW-0677">Repeat</keyword>
<dbReference type="FunFam" id="2.60.260.20:FF:000013">
    <property type="entry name" value="DnaJ subfamily B member 11"/>
    <property type="match status" value="1"/>
</dbReference>
<evidence type="ECO:0000313" key="6">
    <source>
        <dbReference type="EMBL" id="KAK4522623.1"/>
    </source>
</evidence>
<dbReference type="CDD" id="cd10719">
    <property type="entry name" value="DnaJ_zf"/>
    <property type="match status" value="1"/>
</dbReference>
<organism evidence="6 7">
    <name type="scientific">Galdieria yellowstonensis</name>
    <dbReference type="NCBI Taxonomy" id="3028027"/>
    <lineage>
        <taxon>Eukaryota</taxon>
        <taxon>Rhodophyta</taxon>
        <taxon>Bangiophyceae</taxon>
        <taxon>Galdieriales</taxon>
        <taxon>Galdieriaceae</taxon>
        <taxon>Galdieria</taxon>
    </lineage>
</organism>
<dbReference type="Gene3D" id="2.60.260.20">
    <property type="entry name" value="Urease metallochaperone UreE, N-terminal domain"/>
    <property type="match status" value="2"/>
</dbReference>
<dbReference type="InterPro" id="IPR001623">
    <property type="entry name" value="DnaJ_domain"/>
</dbReference>
<dbReference type="EMBL" id="JANCYU010000006">
    <property type="protein sequence ID" value="KAK4522623.1"/>
    <property type="molecule type" value="Genomic_DNA"/>
</dbReference>
<dbReference type="InterPro" id="IPR036410">
    <property type="entry name" value="HSP_DnaJ_Cys-rich_dom_sf"/>
</dbReference>
<dbReference type="InterPro" id="IPR036869">
    <property type="entry name" value="J_dom_sf"/>
</dbReference>
<dbReference type="Gene3D" id="1.10.287.110">
    <property type="entry name" value="DnaJ domain"/>
    <property type="match status" value="1"/>
</dbReference>
<dbReference type="CDD" id="cd10747">
    <property type="entry name" value="DnaJ_C"/>
    <property type="match status" value="1"/>
</dbReference>
<dbReference type="Gene3D" id="2.10.230.10">
    <property type="entry name" value="Heat shock protein DnaJ, cysteine-rich domain"/>
    <property type="match status" value="1"/>
</dbReference>
<dbReference type="InterPro" id="IPR008971">
    <property type="entry name" value="HSP40/DnaJ_pept-bd"/>
</dbReference>
<dbReference type="GO" id="GO:0006457">
    <property type="term" value="P:protein folding"/>
    <property type="evidence" value="ECO:0007669"/>
    <property type="project" value="InterPro"/>
</dbReference>
<proteinExistence type="inferred from homology"/>
<dbReference type="FunFam" id="2.10.230.10:FF:000001">
    <property type="entry name" value="DnaJ subfamily A member 2"/>
    <property type="match status" value="1"/>
</dbReference>
<dbReference type="SUPFAM" id="SSF46565">
    <property type="entry name" value="Chaperone J-domain"/>
    <property type="match status" value="1"/>
</dbReference>
<dbReference type="GO" id="GO:0030544">
    <property type="term" value="F:Hsp70 protein binding"/>
    <property type="evidence" value="ECO:0007669"/>
    <property type="project" value="InterPro"/>
</dbReference>
<dbReference type="Proteomes" id="UP001300502">
    <property type="component" value="Unassembled WGS sequence"/>
</dbReference>
<name>A0AAV9I6J4_9RHOD</name>